<dbReference type="InterPro" id="IPR017871">
    <property type="entry name" value="ABC_transporter-like_CS"/>
</dbReference>
<dbReference type="PROSITE" id="PS00211">
    <property type="entry name" value="ABC_TRANSPORTER_1"/>
    <property type="match status" value="2"/>
</dbReference>
<dbReference type="PANTHER" id="PTHR19211:SF123">
    <property type="entry name" value="ABC TRANSPORTER"/>
    <property type="match status" value="1"/>
</dbReference>
<keyword evidence="7" id="KW-1185">Reference proteome</keyword>
<dbReference type="InterPro" id="IPR027417">
    <property type="entry name" value="P-loop_NTPase"/>
</dbReference>
<evidence type="ECO:0000313" key="6">
    <source>
        <dbReference type="EMBL" id="NYH92581.1"/>
    </source>
</evidence>
<dbReference type="FunFam" id="3.40.50.300:FF:000011">
    <property type="entry name" value="Putative ABC transporter ATP-binding component"/>
    <property type="match status" value="1"/>
</dbReference>
<feature type="domain" description="ABC transporter" evidence="5">
    <location>
        <begin position="354"/>
        <end position="551"/>
    </location>
</feature>
<feature type="region of interest" description="Disordered" evidence="4">
    <location>
        <begin position="313"/>
        <end position="332"/>
    </location>
</feature>
<dbReference type="RefSeq" id="WP_179789987.1">
    <property type="nucleotide sequence ID" value="NZ_BAAARR010000021.1"/>
</dbReference>
<comment type="caution">
    <text evidence="6">The sequence shown here is derived from an EMBL/GenBank/DDBJ whole genome shotgun (WGS) entry which is preliminary data.</text>
</comment>
<sequence length="552" mass="58802">MSAVSALSTVVVRDVQLHLGPQLVLGGISATVAPGDRCAVVGPNGVGKTTLLRVMLGALAPDQGSVERQPAEATVGLLPQERDARPGETLAGYLGRRTGVTAAEAELADATTALAEGEKGADDRYALALDRYLALGAADLDTRAPAVLADLGLPPDRLDDPVLSLSGGQLARLALASVLLAKFDVLLLDEPTNDLDLAGLARLEEFLTSRSGALVVVSHDRAFLQRVATDVLEIDEFSRQGRTYGGGFDSYLAERERTHAAAQEAYDTYASQRDALLEQAKRKQEWARAGAQRSARKPADNDKFVRHFHIQKAQGTGAGAARAQRAADRLAEVEEPRTPWELRLKLDQGSRSGARVAGLAGVVVERGSFRLGPVDLDLRYADRMVLVGPNGAGKSSLISVLLGQLEPTAGERWIGHGVVLGQIDQVRRGVAADVVLLDAFRQASGQDETEARTLLAKFGLGADDVVRQTGSLSPGERTRADLALLVARQANLLVLDEPTNHLDLPAVEQLEQALADYDGTLVLASHDRKLVEAVHPTHIVHVLDGHISVERP</sequence>
<dbReference type="PANTHER" id="PTHR19211">
    <property type="entry name" value="ATP-BINDING TRANSPORT PROTEIN-RELATED"/>
    <property type="match status" value="1"/>
</dbReference>
<dbReference type="Proteomes" id="UP000579605">
    <property type="component" value="Unassembled WGS sequence"/>
</dbReference>
<gene>
    <name evidence="6" type="ORF">F4554_005219</name>
</gene>
<dbReference type="Gene3D" id="3.40.50.300">
    <property type="entry name" value="P-loop containing nucleotide triphosphate hydrolases"/>
    <property type="match status" value="2"/>
</dbReference>
<evidence type="ECO:0000256" key="3">
    <source>
        <dbReference type="ARBA" id="ARBA00022840"/>
    </source>
</evidence>
<evidence type="ECO:0000259" key="5">
    <source>
        <dbReference type="PROSITE" id="PS50893"/>
    </source>
</evidence>
<dbReference type="AlphaFoldDB" id="A0A852ZHF7"/>
<dbReference type="Pfam" id="PF00005">
    <property type="entry name" value="ABC_tran"/>
    <property type="match status" value="2"/>
</dbReference>
<dbReference type="GO" id="GO:0005524">
    <property type="term" value="F:ATP binding"/>
    <property type="evidence" value="ECO:0007669"/>
    <property type="project" value="UniProtKB-KW"/>
</dbReference>
<keyword evidence="3" id="KW-0067">ATP-binding</keyword>
<dbReference type="InterPro" id="IPR003439">
    <property type="entry name" value="ABC_transporter-like_ATP-bd"/>
</dbReference>
<dbReference type="EMBL" id="JACBZH010000001">
    <property type="protein sequence ID" value="NYH92581.1"/>
    <property type="molecule type" value="Genomic_DNA"/>
</dbReference>
<evidence type="ECO:0000256" key="2">
    <source>
        <dbReference type="ARBA" id="ARBA00022741"/>
    </source>
</evidence>
<evidence type="ECO:0000256" key="1">
    <source>
        <dbReference type="ARBA" id="ARBA00022737"/>
    </source>
</evidence>
<dbReference type="SMART" id="SM00382">
    <property type="entry name" value="AAA"/>
    <property type="match status" value="2"/>
</dbReference>
<evidence type="ECO:0000256" key="4">
    <source>
        <dbReference type="SAM" id="MobiDB-lite"/>
    </source>
</evidence>
<reference evidence="6 7" key="1">
    <citation type="submission" date="2020-07" db="EMBL/GenBank/DDBJ databases">
        <title>Sequencing the genomes of 1000 actinobacteria strains.</title>
        <authorList>
            <person name="Klenk H.-P."/>
        </authorList>
    </citation>
    <scope>NUCLEOTIDE SEQUENCE [LARGE SCALE GENOMIC DNA]</scope>
    <source>
        <strain evidence="6 7">DSM 18448</strain>
    </source>
</reference>
<dbReference type="InterPro" id="IPR003593">
    <property type="entry name" value="AAA+_ATPase"/>
</dbReference>
<keyword evidence="1" id="KW-0677">Repeat</keyword>
<dbReference type="CDD" id="cd03221">
    <property type="entry name" value="ABCF_EF-3"/>
    <property type="match status" value="2"/>
</dbReference>
<keyword evidence="2" id="KW-0547">Nucleotide-binding</keyword>
<dbReference type="PROSITE" id="PS50893">
    <property type="entry name" value="ABC_TRANSPORTER_2"/>
    <property type="match status" value="2"/>
</dbReference>
<feature type="compositionally biased region" description="Low complexity" evidence="4">
    <location>
        <begin position="313"/>
        <end position="324"/>
    </location>
</feature>
<dbReference type="GO" id="GO:0016887">
    <property type="term" value="F:ATP hydrolysis activity"/>
    <property type="evidence" value="ECO:0007669"/>
    <property type="project" value="InterPro"/>
</dbReference>
<accession>A0A852ZHF7</accession>
<evidence type="ECO:0000313" key="7">
    <source>
        <dbReference type="Proteomes" id="UP000579605"/>
    </source>
</evidence>
<organism evidence="6 7">
    <name type="scientific">Actinopolymorpha rutila</name>
    <dbReference type="NCBI Taxonomy" id="446787"/>
    <lineage>
        <taxon>Bacteria</taxon>
        <taxon>Bacillati</taxon>
        <taxon>Actinomycetota</taxon>
        <taxon>Actinomycetes</taxon>
        <taxon>Propionibacteriales</taxon>
        <taxon>Actinopolymorphaceae</taxon>
        <taxon>Actinopolymorpha</taxon>
    </lineage>
</organism>
<dbReference type="InterPro" id="IPR050611">
    <property type="entry name" value="ABCF"/>
</dbReference>
<name>A0A852ZHF7_9ACTN</name>
<proteinExistence type="predicted"/>
<dbReference type="SUPFAM" id="SSF52540">
    <property type="entry name" value="P-loop containing nucleoside triphosphate hydrolases"/>
    <property type="match status" value="2"/>
</dbReference>
<protein>
    <submittedName>
        <fullName evidence="6">ATPase subunit of ABC transporter with duplicated ATPase domains</fullName>
    </submittedName>
</protein>
<feature type="domain" description="ABC transporter" evidence="5">
    <location>
        <begin position="10"/>
        <end position="265"/>
    </location>
</feature>